<dbReference type="PIRSF" id="PIRSF000439">
    <property type="entry name" value="Oat_ACAT_DAG_ARE"/>
    <property type="match status" value="1"/>
</dbReference>
<feature type="transmembrane region" description="Helical" evidence="11">
    <location>
        <begin position="397"/>
        <end position="416"/>
    </location>
</feature>
<dbReference type="EMBL" id="JAVRBK010000004">
    <property type="protein sequence ID" value="KAK5645058.1"/>
    <property type="molecule type" value="Genomic_DNA"/>
</dbReference>
<organism evidence="12 13">
    <name type="scientific">Pyrocoelia pectoralis</name>
    <dbReference type="NCBI Taxonomy" id="417401"/>
    <lineage>
        <taxon>Eukaryota</taxon>
        <taxon>Metazoa</taxon>
        <taxon>Ecdysozoa</taxon>
        <taxon>Arthropoda</taxon>
        <taxon>Hexapoda</taxon>
        <taxon>Insecta</taxon>
        <taxon>Pterygota</taxon>
        <taxon>Neoptera</taxon>
        <taxon>Endopterygota</taxon>
        <taxon>Coleoptera</taxon>
        <taxon>Polyphaga</taxon>
        <taxon>Elateriformia</taxon>
        <taxon>Elateroidea</taxon>
        <taxon>Lampyridae</taxon>
        <taxon>Lampyrinae</taxon>
        <taxon>Pyrocoelia</taxon>
    </lineage>
</organism>
<dbReference type="Proteomes" id="UP001329430">
    <property type="component" value="Chromosome 4"/>
</dbReference>
<reference evidence="12 13" key="1">
    <citation type="journal article" date="2024" name="Insects">
        <title>An Improved Chromosome-Level Genome Assembly of the Firefly Pyrocoelia pectoralis.</title>
        <authorList>
            <person name="Fu X."/>
            <person name="Meyer-Rochow V.B."/>
            <person name="Ballantyne L."/>
            <person name="Zhu X."/>
        </authorList>
    </citation>
    <scope>NUCLEOTIDE SEQUENCE [LARGE SCALE GENOMIC DNA]</scope>
    <source>
        <strain evidence="12">XCY_ONT2</strain>
    </source>
</reference>
<dbReference type="Pfam" id="PF03062">
    <property type="entry name" value="MBOAT"/>
    <property type="match status" value="1"/>
</dbReference>
<keyword evidence="4 11" id="KW-0812">Transmembrane</keyword>
<feature type="active site" evidence="10">
    <location>
        <position position="387"/>
    </location>
</feature>
<gene>
    <name evidence="12" type="ORF">RI129_006358</name>
</gene>
<evidence type="ECO:0000256" key="1">
    <source>
        <dbReference type="ARBA" id="ARBA00004477"/>
    </source>
</evidence>
<evidence type="ECO:0000256" key="9">
    <source>
        <dbReference type="PIRNR" id="PIRNR000439"/>
    </source>
</evidence>
<comment type="similarity">
    <text evidence="2 9">Belongs to the membrane-bound acyltransferase family. Sterol o-acyltransferase subfamily.</text>
</comment>
<proteinExistence type="inferred from homology"/>
<name>A0AAN7VE05_9COLE</name>
<evidence type="ECO:0000256" key="10">
    <source>
        <dbReference type="PIRSR" id="PIRSR000439-1"/>
    </source>
</evidence>
<feature type="transmembrane region" description="Helical" evidence="11">
    <location>
        <begin position="108"/>
        <end position="134"/>
    </location>
</feature>
<feature type="transmembrane region" description="Helical" evidence="11">
    <location>
        <begin position="289"/>
        <end position="312"/>
    </location>
</feature>
<comment type="subcellular location">
    <subcellularLocation>
        <location evidence="1 9">Endoplasmic reticulum membrane</location>
        <topology evidence="1 9">Multi-pass membrane protein</topology>
    </subcellularLocation>
</comment>
<evidence type="ECO:0000256" key="2">
    <source>
        <dbReference type="ARBA" id="ARBA00009010"/>
    </source>
</evidence>
<dbReference type="GO" id="GO:0005789">
    <property type="term" value="C:endoplasmic reticulum membrane"/>
    <property type="evidence" value="ECO:0007669"/>
    <property type="project" value="UniProtKB-SubCell"/>
</dbReference>
<keyword evidence="5 9" id="KW-0256">Endoplasmic reticulum</keyword>
<dbReference type="GO" id="GO:0008203">
    <property type="term" value="P:cholesterol metabolic process"/>
    <property type="evidence" value="ECO:0007669"/>
    <property type="project" value="TreeGrafter"/>
</dbReference>
<sequence length="471" mass="55120">MVSEIANVLENSDDLERQLRHLFNKNSNDEIQDKVHTKKGHLPDKVFMARNSFLTDLLEINHIQTIYHIFIALLFGLFVNSTTYDMIHTGQTKMGFDLIIRGFANIHILLFMWICMFFTSCFIYVMFHIWASLIMQLHPQSFYIKLWNKICLGLYLMHVATFVYLFTYNLVIYKLTAVESVAILCEIMRIVMKTHAFVRTNVPIVLQYKPHTEADAPIPEFSKFLYFLFIPTLIYKNSYPRTKSIRWGYVCKCFIEVFGCIVYISFVTERFLIQEFREFGLKSFGWKEIILIILGNGLAGILVLLNTFYAVLHSWMNGFAEMLRFGDRMFYKDWWTSTTYSRYYRTWNVIVHDWLYTYIYKDMYENVVPGNKLIAKLTVFFVSAVVHEYILGFTFRFCFPILFIEFFGIGVAISFLKSGHKVIGNAAVWYGLGLGMGIGISAYALEYYARLNCPVEDSGLAAYFIPRSIFC</sequence>
<evidence type="ECO:0000313" key="12">
    <source>
        <dbReference type="EMBL" id="KAK5645058.1"/>
    </source>
</evidence>
<feature type="transmembrane region" description="Helical" evidence="11">
    <location>
        <begin position="66"/>
        <end position="87"/>
    </location>
</feature>
<accession>A0AAN7VE05</accession>
<dbReference type="GO" id="GO:0008374">
    <property type="term" value="F:O-acyltransferase activity"/>
    <property type="evidence" value="ECO:0007669"/>
    <property type="project" value="InterPro"/>
</dbReference>
<keyword evidence="7 9" id="KW-0472">Membrane</keyword>
<dbReference type="InterPro" id="IPR004299">
    <property type="entry name" value="MBOAT_fam"/>
</dbReference>
<keyword evidence="3 9" id="KW-0808">Transferase</keyword>
<feature type="transmembrane region" description="Helical" evidence="11">
    <location>
        <begin position="373"/>
        <end position="390"/>
    </location>
</feature>
<evidence type="ECO:0000256" key="8">
    <source>
        <dbReference type="ARBA" id="ARBA00023315"/>
    </source>
</evidence>
<evidence type="ECO:0000256" key="5">
    <source>
        <dbReference type="ARBA" id="ARBA00022824"/>
    </source>
</evidence>
<dbReference type="PANTHER" id="PTHR10408:SF8">
    <property type="entry name" value="O-ACYLTRANSFERASE"/>
    <property type="match status" value="1"/>
</dbReference>
<evidence type="ECO:0000256" key="11">
    <source>
        <dbReference type="SAM" id="Phobius"/>
    </source>
</evidence>
<keyword evidence="6 11" id="KW-1133">Transmembrane helix</keyword>
<evidence type="ECO:0000256" key="6">
    <source>
        <dbReference type="ARBA" id="ARBA00022989"/>
    </source>
</evidence>
<evidence type="ECO:0000256" key="3">
    <source>
        <dbReference type="ARBA" id="ARBA00022679"/>
    </source>
</evidence>
<evidence type="ECO:0000256" key="7">
    <source>
        <dbReference type="ARBA" id="ARBA00023136"/>
    </source>
</evidence>
<dbReference type="AlphaFoldDB" id="A0AAN7VE05"/>
<evidence type="ECO:0000313" key="13">
    <source>
        <dbReference type="Proteomes" id="UP001329430"/>
    </source>
</evidence>
<evidence type="ECO:0000256" key="4">
    <source>
        <dbReference type="ARBA" id="ARBA00022692"/>
    </source>
</evidence>
<feature type="transmembrane region" description="Helical" evidence="11">
    <location>
        <begin position="247"/>
        <end position="268"/>
    </location>
</feature>
<feature type="transmembrane region" description="Helical" evidence="11">
    <location>
        <begin position="428"/>
        <end position="445"/>
    </location>
</feature>
<keyword evidence="8 9" id="KW-0012">Acyltransferase</keyword>
<keyword evidence="13" id="KW-1185">Reference proteome</keyword>
<comment type="caution">
    <text evidence="12">The sequence shown here is derived from an EMBL/GenBank/DDBJ whole genome shotgun (WGS) entry which is preliminary data.</text>
</comment>
<feature type="transmembrane region" description="Helical" evidence="11">
    <location>
        <begin position="146"/>
        <end position="165"/>
    </location>
</feature>
<dbReference type="PANTHER" id="PTHR10408">
    <property type="entry name" value="STEROL O-ACYLTRANSFERASE"/>
    <property type="match status" value="1"/>
</dbReference>
<dbReference type="InterPro" id="IPR014371">
    <property type="entry name" value="Oat_ACAT_DAG_ARE"/>
</dbReference>
<protein>
    <recommendedName>
        <fullName evidence="9">O-acyltransferase</fullName>
    </recommendedName>
</protein>